<accession>A0A0D6B166</accession>
<dbReference type="Pfam" id="PF13276">
    <property type="entry name" value="HTH_21"/>
    <property type="match status" value="1"/>
</dbReference>
<dbReference type="PATRIC" id="fig|35806.4.peg.1734"/>
<organism evidence="2 3">
    <name type="scientific">Rhodovulum sulfidophilum</name>
    <name type="common">Rhodobacter sulfidophilus</name>
    <dbReference type="NCBI Taxonomy" id="35806"/>
    <lineage>
        <taxon>Bacteria</taxon>
        <taxon>Pseudomonadati</taxon>
        <taxon>Pseudomonadota</taxon>
        <taxon>Alphaproteobacteria</taxon>
        <taxon>Rhodobacterales</taxon>
        <taxon>Paracoccaceae</taxon>
        <taxon>Rhodovulum</taxon>
    </lineage>
</organism>
<dbReference type="PANTHER" id="PTHR46889">
    <property type="entry name" value="TRANSPOSASE INSF FOR INSERTION SEQUENCE IS3B-RELATED"/>
    <property type="match status" value="1"/>
</dbReference>
<dbReference type="InterPro" id="IPR050900">
    <property type="entry name" value="Transposase_IS3/IS150/IS904"/>
</dbReference>
<dbReference type="KEGG" id="rsu:NHU_01681"/>
<gene>
    <name evidence="2" type="ORF">NHU_01681</name>
</gene>
<dbReference type="Proteomes" id="UP000064912">
    <property type="component" value="Chromosome"/>
</dbReference>
<dbReference type="AlphaFoldDB" id="A0A0D6B166"/>
<evidence type="ECO:0000259" key="1">
    <source>
        <dbReference type="Pfam" id="PF13276"/>
    </source>
</evidence>
<dbReference type="EMBL" id="AP014800">
    <property type="protein sequence ID" value="BAQ68837.1"/>
    <property type="molecule type" value="Genomic_DNA"/>
</dbReference>
<protein>
    <submittedName>
        <fullName evidence="2">Transposase</fullName>
    </submittedName>
</protein>
<evidence type="ECO:0000313" key="2">
    <source>
        <dbReference type="EMBL" id="BAQ68837.1"/>
    </source>
</evidence>
<dbReference type="InterPro" id="IPR025948">
    <property type="entry name" value="HTH-like_dom"/>
</dbReference>
<feature type="domain" description="HTH-like" evidence="1">
    <location>
        <begin position="35"/>
        <end position="91"/>
    </location>
</feature>
<dbReference type="PANTHER" id="PTHR46889:SF4">
    <property type="entry name" value="TRANSPOSASE INSO FOR INSERTION SEQUENCE ELEMENT IS911B-RELATED"/>
    <property type="match status" value="1"/>
</dbReference>
<sequence length="165" mass="18809">MIEPKHPVLSITRQCALIGISRSAWYGPGRTETPLNLALMKLIDAQFMETPFYGSRQMARHLRNQGYCVGRKRIRRLMARMGLRAVYQQPRTTVPHPERRKYPYLLRDLVIERPNQVWCGGHHLHSHAARLPLPRGDHGLGDAPSAVLAALKHDGPRHDGPRVLH</sequence>
<name>A0A0D6B166_RHOSU</name>
<proteinExistence type="predicted"/>
<reference evidence="2 3" key="1">
    <citation type="submission" date="2015-02" db="EMBL/GenBank/DDBJ databases">
        <title>Genome sequene of Rhodovulum sulfidophilum DSM 2351.</title>
        <authorList>
            <person name="Nagao N."/>
        </authorList>
    </citation>
    <scope>NUCLEOTIDE SEQUENCE [LARGE SCALE GENOMIC DNA]</scope>
    <source>
        <strain evidence="2 3">DSM 2351</strain>
    </source>
</reference>
<evidence type="ECO:0000313" key="3">
    <source>
        <dbReference type="Proteomes" id="UP000064912"/>
    </source>
</evidence>